<proteinExistence type="predicted"/>
<dbReference type="AlphaFoldDB" id="A0A0F9H7H7"/>
<protein>
    <submittedName>
        <fullName evidence="1">Uncharacterized protein</fullName>
    </submittedName>
</protein>
<accession>A0A0F9H7H7</accession>
<comment type="caution">
    <text evidence="1">The sequence shown here is derived from an EMBL/GenBank/DDBJ whole genome shotgun (WGS) entry which is preliminary data.</text>
</comment>
<sequence length="86" mass="10014">MGSRKNNRKTRRNLETVEMPFGRHLGERVDGLQTGYLIWLWRKKDLYGLLERAVGEVLSSRGVVFDRRGVIIEWLSSDGKQIQIQV</sequence>
<organism evidence="1">
    <name type="scientific">marine sediment metagenome</name>
    <dbReference type="NCBI Taxonomy" id="412755"/>
    <lineage>
        <taxon>unclassified sequences</taxon>
        <taxon>metagenomes</taxon>
        <taxon>ecological metagenomes</taxon>
    </lineage>
</organism>
<name>A0A0F9H7H7_9ZZZZ</name>
<evidence type="ECO:0000313" key="1">
    <source>
        <dbReference type="EMBL" id="KKM06995.1"/>
    </source>
</evidence>
<dbReference type="EMBL" id="LAZR01015869">
    <property type="protein sequence ID" value="KKM06995.1"/>
    <property type="molecule type" value="Genomic_DNA"/>
</dbReference>
<reference evidence="1" key="1">
    <citation type="journal article" date="2015" name="Nature">
        <title>Complex archaea that bridge the gap between prokaryotes and eukaryotes.</title>
        <authorList>
            <person name="Spang A."/>
            <person name="Saw J.H."/>
            <person name="Jorgensen S.L."/>
            <person name="Zaremba-Niedzwiedzka K."/>
            <person name="Martijn J."/>
            <person name="Lind A.E."/>
            <person name="van Eijk R."/>
            <person name="Schleper C."/>
            <person name="Guy L."/>
            <person name="Ettema T.J."/>
        </authorList>
    </citation>
    <scope>NUCLEOTIDE SEQUENCE</scope>
</reference>
<gene>
    <name evidence="1" type="ORF">LCGC14_1738390</name>
</gene>